<accession>A0A9D4JRC4</accession>
<evidence type="ECO:0000313" key="1">
    <source>
        <dbReference type="EMBL" id="KAH3821481.1"/>
    </source>
</evidence>
<reference evidence="1" key="1">
    <citation type="journal article" date="2019" name="bioRxiv">
        <title>The Genome of the Zebra Mussel, Dreissena polymorpha: A Resource for Invasive Species Research.</title>
        <authorList>
            <person name="McCartney M.A."/>
            <person name="Auch B."/>
            <person name="Kono T."/>
            <person name="Mallez S."/>
            <person name="Zhang Y."/>
            <person name="Obille A."/>
            <person name="Becker A."/>
            <person name="Abrahante J.E."/>
            <person name="Garbe J."/>
            <person name="Badalamenti J.P."/>
            <person name="Herman A."/>
            <person name="Mangelson H."/>
            <person name="Liachko I."/>
            <person name="Sullivan S."/>
            <person name="Sone E.D."/>
            <person name="Koren S."/>
            <person name="Silverstein K.A.T."/>
            <person name="Beckman K.B."/>
            <person name="Gohl D.M."/>
        </authorList>
    </citation>
    <scope>NUCLEOTIDE SEQUENCE</scope>
    <source>
        <strain evidence="1">Duluth1</strain>
        <tissue evidence="1">Whole animal</tissue>
    </source>
</reference>
<reference evidence="1" key="2">
    <citation type="submission" date="2020-11" db="EMBL/GenBank/DDBJ databases">
        <authorList>
            <person name="McCartney M.A."/>
            <person name="Auch B."/>
            <person name="Kono T."/>
            <person name="Mallez S."/>
            <person name="Becker A."/>
            <person name="Gohl D.M."/>
            <person name="Silverstein K.A.T."/>
            <person name="Koren S."/>
            <person name="Bechman K.B."/>
            <person name="Herman A."/>
            <person name="Abrahante J.E."/>
            <person name="Garbe J."/>
        </authorList>
    </citation>
    <scope>NUCLEOTIDE SEQUENCE</scope>
    <source>
        <strain evidence="1">Duluth1</strain>
        <tissue evidence="1">Whole animal</tissue>
    </source>
</reference>
<sequence length="73" mass="8164">MEGKDMYEDPSLINAYIKYTTSVAVALGADPHVAVKEMTEIVQFEKDIALVNERRNQLYPTFTANSVDLSPVD</sequence>
<protein>
    <submittedName>
        <fullName evidence="1">Uncharacterized protein</fullName>
    </submittedName>
</protein>
<dbReference type="Proteomes" id="UP000828390">
    <property type="component" value="Unassembled WGS sequence"/>
</dbReference>
<proteinExistence type="predicted"/>
<dbReference type="InterPro" id="IPR042089">
    <property type="entry name" value="Peptidase_M13_dom_2"/>
</dbReference>
<keyword evidence="2" id="KW-1185">Reference proteome</keyword>
<dbReference type="EMBL" id="JAIWYP010000005">
    <property type="protein sequence ID" value="KAH3821481.1"/>
    <property type="molecule type" value="Genomic_DNA"/>
</dbReference>
<dbReference type="Gene3D" id="1.10.1380.10">
    <property type="entry name" value="Neutral endopeptidase , domain2"/>
    <property type="match status" value="1"/>
</dbReference>
<organism evidence="1 2">
    <name type="scientific">Dreissena polymorpha</name>
    <name type="common">Zebra mussel</name>
    <name type="synonym">Mytilus polymorpha</name>
    <dbReference type="NCBI Taxonomy" id="45954"/>
    <lineage>
        <taxon>Eukaryota</taxon>
        <taxon>Metazoa</taxon>
        <taxon>Spiralia</taxon>
        <taxon>Lophotrochozoa</taxon>
        <taxon>Mollusca</taxon>
        <taxon>Bivalvia</taxon>
        <taxon>Autobranchia</taxon>
        <taxon>Heteroconchia</taxon>
        <taxon>Euheterodonta</taxon>
        <taxon>Imparidentia</taxon>
        <taxon>Neoheterodontei</taxon>
        <taxon>Myida</taxon>
        <taxon>Dreissenoidea</taxon>
        <taxon>Dreissenidae</taxon>
        <taxon>Dreissena</taxon>
    </lineage>
</organism>
<evidence type="ECO:0000313" key="2">
    <source>
        <dbReference type="Proteomes" id="UP000828390"/>
    </source>
</evidence>
<comment type="caution">
    <text evidence="1">The sequence shown here is derived from an EMBL/GenBank/DDBJ whole genome shotgun (WGS) entry which is preliminary data.</text>
</comment>
<dbReference type="AlphaFoldDB" id="A0A9D4JRC4"/>
<gene>
    <name evidence="1" type="ORF">DPMN_123245</name>
</gene>
<name>A0A9D4JRC4_DREPO</name>